<evidence type="ECO:0000256" key="1">
    <source>
        <dbReference type="ARBA" id="ARBA00001971"/>
    </source>
</evidence>
<feature type="binding site" description="axial binding residue" evidence="9">
    <location>
        <position position="424"/>
    </location>
    <ligand>
        <name>heme</name>
        <dbReference type="ChEBI" id="CHEBI:30413"/>
    </ligand>
    <ligandPart>
        <name>Fe</name>
        <dbReference type="ChEBI" id="CHEBI:18248"/>
    </ligandPart>
</feature>
<keyword evidence="7 9" id="KW-0408">Iron</keyword>
<gene>
    <name evidence="12" type="ORF">CYLTODRAFT_347561</name>
</gene>
<comment type="pathway">
    <text evidence="2">Secondary metabolite biosynthesis.</text>
</comment>
<dbReference type="CDD" id="cd11065">
    <property type="entry name" value="CYP64-like"/>
    <property type="match status" value="1"/>
</dbReference>
<keyword evidence="4 9" id="KW-0349">Heme</keyword>
<proteinExistence type="inferred from homology"/>
<feature type="chain" id="PRO_5002317425" evidence="11">
    <location>
        <begin position="22"/>
        <end position="488"/>
    </location>
</feature>
<feature type="signal peptide" evidence="11">
    <location>
        <begin position="1"/>
        <end position="21"/>
    </location>
</feature>
<evidence type="ECO:0000313" key="12">
    <source>
        <dbReference type="EMBL" id="KIY70581.1"/>
    </source>
</evidence>
<comment type="similarity">
    <text evidence="3 10">Belongs to the cytochrome P450 family.</text>
</comment>
<dbReference type="STRING" id="1314674.A0A0D7BLV1"/>
<keyword evidence="11" id="KW-0732">Signal</keyword>
<evidence type="ECO:0000256" key="5">
    <source>
        <dbReference type="ARBA" id="ARBA00022723"/>
    </source>
</evidence>
<comment type="cofactor">
    <cofactor evidence="1 9">
        <name>heme</name>
        <dbReference type="ChEBI" id="CHEBI:30413"/>
    </cofactor>
</comment>
<keyword evidence="13" id="KW-1185">Reference proteome</keyword>
<dbReference type="GO" id="GO:0020037">
    <property type="term" value="F:heme binding"/>
    <property type="evidence" value="ECO:0007669"/>
    <property type="project" value="InterPro"/>
</dbReference>
<dbReference type="InterPro" id="IPR036396">
    <property type="entry name" value="Cyt_P450_sf"/>
</dbReference>
<dbReference type="GO" id="GO:0005506">
    <property type="term" value="F:iron ion binding"/>
    <property type="evidence" value="ECO:0007669"/>
    <property type="project" value="InterPro"/>
</dbReference>
<evidence type="ECO:0000256" key="10">
    <source>
        <dbReference type="RuleBase" id="RU000461"/>
    </source>
</evidence>
<evidence type="ECO:0000256" key="9">
    <source>
        <dbReference type="PIRSR" id="PIRSR602401-1"/>
    </source>
</evidence>
<name>A0A0D7BLV1_9AGAR</name>
<evidence type="ECO:0000313" key="13">
    <source>
        <dbReference type="Proteomes" id="UP000054007"/>
    </source>
</evidence>
<dbReference type="InterPro" id="IPR050364">
    <property type="entry name" value="Cytochrome_P450_fung"/>
</dbReference>
<evidence type="ECO:0000256" key="4">
    <source>
        <dbReference type="ARBA" id="ARBA00022617"/>
    </source>
</evidence>
<dbReference type="PANTHER" id="PTHR46300:SF1">
    <property type="entry name" value="P450, PUTATIVE (EUROFUNG)-RELATED"/>
    <property type="match status" value="1"/>
</dbReference>
<dbReference type="InterPro" id="IPR001128">
    <property type="entry name" value="Cyt_P450"/>
</dbReference>
<dbReference type="SUPFAM" id="SSF48264">
    <property type="entry name" value="Cytochrome P450"/>
    <property type="match status" value="1"/>
</dbReference>
<accession>A0A0D7BLV1</accession>
<dbReference type="GO" id="GO:0016705">
    <property type="term" value="F:oxidoreductase activity, acting on paired donors, with incorporation or reduction of molecular oxygen"/>
    <property type="evidence" value="ECO:0007669"/>
    <property type="project" value="InterPro"/>
</dbReference>
<dbReference type="EMBL" id="KN880466">
    <property type="protein sequence ID" value="KIY70581.1"/>
    <property type="molecule type" value="Genomic_DNA"/>
</dbReference>
<evidence type="ECO:0000256" key="3">
    <source>
        <dbReference type="ARBA" id="ARBA00010617"/>
    </source>
</evidence>
<evidence type="ECO:0000256" key="2">
    <source>
        <dbReference type="ARBA" id="ARBA00005179"/>
    </source>
</evidence>
<evidence type="ECO:0000256" key="8">
    <source>
        <dbReference type="ARBA" id="ARBA00023033"/>
    </source>
</evidence>
<reference evidence="12 13" key="1">
    <citation type="journal article" date="2015" name="Fungal Genet. Biol.">
        <title>Evolution of novel wood decay mechanisms in Agaricales revealed by the genome sequences of Fistulina hepatica and Cylindrobasidium torrendii.</title>
        <authorList>
            <person name="Floudas D."/>
            <person name="Held B.W."/>
            <person name="Riley R."/>
            <person name="Nagy L.G."/>
            <person name="Koehler G."/>
            <person name="Ransdell A.S."/>
            <person name="Younus H."/>
            <person name="Chow J."/>
            <person name="Chiniquy J."/>
            <person name="Lipzen A."/>
            <person name="Tritt A."/>
            <person name="Sun H."/>
            <person name="Haridas S."/>
            <person name="LaButti K."/>
            <person name="Ohm R.A."/>
            <person name="Kues U."/>
            <person name="Blanchette R.A."/>
            <person name="Grigoriev I.V."/>
            <person name="Minto R.E."/>
            <person name="Hibbett D.S."/>
        </authorList>
    </citation>
    <scope>NUCLEOTIDE SEQUENCE [LARGE SCALE GENOMIC DNA]</scope>
    <source>
        <strain evidence="12 13">FP15055 ss-10</strain>
    </source>
</reference>
<dbReference type="OrthoDB" id="2789670at2759"/>
<dbReference type="InterPro" id="IPR017972">
    <property type="entry name" value="Cyt_P450_CS"/>
</dbReference>
<dbReference type="Pfam" id="PF00067">
    <property type="entry name" value="p450"/>
    <property type="match status" value="1"/>
</dbReference>
<dbReference type="PROSITE" id="PS00086">
    <property type="entry name" value="CYTOCHROME_P450"/>
    <property type="match status" value="1"/>
</dbReference>
<dbReference type="PANTHER" id="PTHR46300">
    <property type="entry name" value="P450, PUTATIVE (EUROFUNG)-RELATED-RELATED"/>
    <property type="match status" value="1"/>
</dbReference>
<dbReference type="PRINTS" id="PR00463">
    <property type="entry name" value="EP450I"/>
</dbReference>
<dbReference type="Proteomes" id="UP000054007">
    <property type="component" value="Unassembled WGS sequence"/>
</dbReference>
<dbReference type="InterPro" id="IPR002401">
    <property type="entry name" value="Cyt_P450_E_grp-I"/>
</dbReference>
<keyword evidence="8 10" id="KW-0503">Monooxygenase</keyword>
<keyword evidence="6 10" id="KW-0560">Oxidoreductase</keyword>
<evidence type="ECO:0000256" key="11">
    <source>
        <dbReference type="SAM" id="SignalP"/>
    </source>
</evidence>
<evidence type="ECO:0000256" key="6">
    <source>
        <dbReference type="ARBA" id="ARBA00023002"/>
    </source>
</evidence>
<dbReference type="AlphaFoldDB" id="A0A0D7BLV1"/>
<dbReference type="GO" id="GO:0004497">
    <property type="term" value="F:monooxygenase activity"/>
    <property type="evidence" value="ECO:0007669"/>
    <property type="project" value="UniProtKB-KW"/>
</dbReference>
<sequence>MTAIALFIAAICAIAVYTTLSSSRRKTCIPLPPGPPGGWTNNPQVKPYASYQDLERLAQEYGPVVTLRAGHTPMIMIARRREAIELMEKEGASLADRPTWVAASDIVSGGMRILLLSAGKRFRTLRRALHRHLQAKAIVEYEPLQMNLAKKLVEDIVAQPEEHESHARKFSSSLVLQMTYGKGAPSSGSDPDVANVLKCIERIGKAVRPGSYIVEKYPFLKYVPFYGRELRQWHRDEQALFSRQLNSVRTRLVIGGCFGKYLIESQKELGLDNDEMAYLAGTMFGAGSATTASTISFILQAAACFPEAQQAVQDQLDFVVGKDRAPTFAERDALPLVTAFVMEVCRWRPVGGSGFAHRASRDVIWNNFCIPEGAIVTGNHWTICRDPLLFDDPESFNIMRWINDNGRLKDDSMIFTFGFGRRVCPGQGLAEKSLFISAAMLLWAFRISEDSKRPIDLKAIQPGVNIGPLPFTVDFEERIDRLSSLLTE</sequence>
<dbReference type="PRINTS" id="PR00385">
    <property type="entry name" value="P450"/>
</dbReference>
<organism evidence="12 13">
    <name type="scientific">Cylindrobasidium torrendii FP15055 ss-10</name>
    <dbReference type="NCBI Taxonomy" id="1314674"/>
    <lineage>
        <taxon>Eukaryota</taxon>
        <taxon>Fungi</taxon>
        <taxon>Dikarya</taxon>
        <taxon>Basidiomycota</taxon>
        <taxon>Agaricomycotina</taxon>
        <taxon>Agaricomycetes</taxon>
        <taxon>Agaricomycetidae</taxon>
        <taxon>Agaricales</taxon>
        <taxon>Marasmiineae</taxon>
        <taxon>Physalacriaceae</taxon>
        <taxon>Cylindrobasidium</taxon>
    </lineage>
</organism>
<evidence type="ECO:0000256" key="7">
    <source>
        <dbReference type="ARBA" id="ARBA00023004"/>
    </source>
</evidence>
<dbReference type="Gene3D" id="1.10.630.10">
    <property type="entry name" value="Cytochrome P450"/>
    <property type="match status" value="1"/>
</dbReference>
<protein>
    <submittedName>
        <fullName evidence="12">Cytochrome P450</fullName>
    </submittedName>
</protein>
<keyword evidence="5 9" id="KW-0479">Metal-binding</keyword>